<dbReference type="SUPFAM" id="SSF54909">
    <property type="entry name" value="Dimeric alpha+beta barrel"/>
    <property type="match status" value="1"/>
</dbReference>
<name>A0A5C6BPL1_9PLAN</name>
<dbReference type="EMBL" id="SJPP01000001">
    <property type="protein sequence ID" value="TWU14008.1"/>
    <property type="molecule type" value="Genomic_DNA"/>
</dbReference>
<gene>
    <name evidence="2" type="ORF">CA54_28500</name>
</gene>
<reference evidence="2 3" key="1">
    <citation type="submission" date="2019-02" db="EMBL/GenBank/DDBJ databases">
        <title>Deep-cultivation of Planctomycetes and their phenomic and genomic characterization uncovers novel biology.</title>
        <authorList>
            <person name="Wiegand S."/>
            <person name="Jogler M."/>
            <person name="Boedeker C."/>
            <person name="Pinto D."/>
            <person name="Vollmers J."/>
            <person name="Rivas-Marin E."/>
            <person name="Kohn T."/>
            <person name="Peeters S.H."/>
            <person name="Heuer A."/>
            <person name="Rast P."/>
            <person name="Oberbeckmann S."/>
            <person name="Bunk B."/>
            <person name="Jeske O."/>
            <person name="Meyerdierks A."/>
            <person name="Storesund J.E."/>
            <person name="Kallscheuer N."/>
            <person name="Luecker S."/>
            <person name="Lage O.M."/>
            <person name="Pohl T."/>
            <person name="Merkel B.J."/>
            <person name="Hornburger P."/>
            <person name="Mueller R.-W."/>
            <person name="Bruemmer F."/>
            <person name="Labrenz M."/>
            <person name="Spormann A.M."/>
            <person name="Op Den Camp H."/>
            <person name="Overmann J."/>
            <person name="Amann R."/>
            <person name="Jetten M.S.M."/>
            <person name="Mascher T."/>
            <person name="Medema M.H."/>
            <person name="Devos D.P."/>
            <person name="Kaster A.-K."/>
            <person name="Ovreas L."/>
            <person name="Rohde M."/>
            <person name="Galperin M.Y."/>
            <person name="Jogler C."/>
        </authorList>
    </citation>
    <scope>NUCLEOTIDE SEQUENCE [LARGE SCALE GENOMIC DNA]</scope>
    <source>
        <strain evidence="2 3">CA54</strain>
    </source>
</reference>
<dbReference type="RefSeq" id="WP_146371257.1">
    <property type="nucleotide sequence ID" value="NZ_SJPP01000001.1"/>
</dbReference>
<keyword evidence="3" id="KW-1185">Reference proteome</keyword>
<evidence type="ECO:0000313" key="3">
    <source>
        <dbReference type="Proteomes" id="UP000320735"/>
    </source>
</evidence>
<accession>A0A5C6BPL1</accession>
<protein>
    <recommendedName>
        <fullName evidence="1">DUF1330 domain-containing protein</fullName>
    </recommendedName>
</protein>
<evidence type="ECO:0000313" key="2">
    <source>
        <dbReference type="EMBL" id="TWU14008.1"/>
    </source>
</evidence>
<dbReference type="Gene3D" id="3.30.70.100">
    <property type="match status" value="1"/>
</dbReference>
<proteinExistence type="predicted"/>
<organism evidence="2 3">
    <name type="scientific">Symmachiella macrocystis</name>
    <dbReference type="NCBI Taxonomy" id="2527985"/>
    <lineage>
        <taxon>Bacteria</taxon>
        <taxon>Pseudomonadati</taxon>
        <taxon>Planctomycetota</taxon>
        <taxon>Planctomycetia</taxon>
        <taxon>Planctomycetales</taxon>
        <taxon>Planctomycetaceae</taxon>
        <taxon>Symmachiella</taxon>
    </lineage>
</organism>
<sequence length="103" mass="11913">MSNKPIYMLNVLWFQPDGGAARYREYLKASWPVAKKYGGVKLESYIPEANVIGELDADLIFMVRWPDQSSFDGFIADPEFQAIRPLRERAITNSLLIRCRRDD</sequence>
<dbReference type="OrthoDB" id="8909581at2"/>
<comment type="caution">
    <text evidence="2">The sequence shown here is derived from an EMBL/GenBank/DDBJ whole genome shotgun (WGS) entry which is preliminary data.</text>
</comment>
<dbReference type="InterPro" id="IPR010753">
    <property type="entry name" value="DUF1330"/>
</dbReference>
<dbReference type="Pfam" id="PF07045">
    <property type="entry name" value="DUF1330"/>
    <property type="match status" value="1"/>
</dbReference>
<dbReference type="AlphaFoldDB" id="A0A5C6BPL1"/>
<dbReference type="Proteomes" id="UP000320735">
    <property type="component" value="Unassembled WGS sequence"/>
</dbReference>
<feature type="domain" description="DUF1330" evidence="1">
    <location>
        <begin position="21"/>
        <end position="97"/>
    </location>
</feature>
<dbReference type="InterPro" id="IPR011008">
    <property type="entry name" value="Dimeric_a/b-barrel"/>
</dbReference>
<evidence type="ECO:0000259" key="1">
    <source>
        <dbReference type="Pfam" id="PF07045"/>
    </source>
</evidence>